<dbReference type="InterPro" id="IPR020084">
    <property type="entry name" value="NUDIX_hydrolase_CS"/>
</dbReference>
<dbReference type="EMBL" id="JAUTXY010000001">
    <property type="protein sequence ID" value="MEE2055997.1"/>
    <property type="molecule type" value="Genomic_DNA"/>
</dbReference>
<protein>
    <submittedName>
        <fullName evidence="3">NUDIX domain-containing protein</fullName>
    </submittedName>
</protein>
<dbReference type="PROSITE" id="PS51462">
    <property type="entry name" value="NUDIX"/>
    <property type="match status" value="1"/>
</dbReference>
<dbReference type="InterPro" id="IPR015797">
    <property type="entry name" value="NUDIX_hydrolase-like_dom_sf"/>
</dbReference>
<proteinExistence type="predicted"/>
<dbReference type="PROSITE" id="PS00893">
    <property type="entry name" value="NUDIX_BOX"/>
    <property type="match status" value="1"/>
</dbReference>
<evidence type="ECO:0000256" key="1">
    <source>
        <dbReference type="ARBA" id="ARBA00022801"/>
    </source>
</evidence>
<dbReference type="Proteomes" id="UP001336020">
    <property type="component" value="Unassembled WGS sequence"/>
</dbReference>
<gene>
    <name evidence="3" type="ORF">Q7514_00450</name>
</gene>
<dbReference type="Gene3D" id="3.90.79.10">
    <property type="entry name" value="Nucleoside Triphosphate Pyrophosphohydrolase"/>
    <property type="match status" value="1"/>
</dbReference>
<evidence type="ECO:0000313" key="4">
    <source>
        <dbReference type="Proteomes" id="UP001336020"/>
    </source>
</evidence>
<dbReference type="InterPro" id="IPR000086">
    <property type="entry name" value="NUDIX_hydrolase_dom"/>
</dbReference>
<comment type="caution">
    <text evidence="3">The sequence shown here is derived from an EMBL/GenBank/DDBJ whole genome shotgun (WGS) entry which is preliminary data.</text>
</comment>
<organism evidence="3 4">
    <name type="scientific">Rhodococcus artemisiae</name>
    <dbReference type="NCBI Taxonomy" id="714159"/>
    <lineage>
        <taxon>Bacteria</taxon>
        <taxon>Bacillati</taxon>
        <taxon>Actinomycetota</taxon>
        <taxon>Actinomycetes</taxon>
        <taxon>Mycobacteriales</taxon>
        <taxon>Nocardiaceae</taxon>
        <taxon>Rhodococcus</taxon>
    </lineage>
</organism>
<accession>A0ABU7L376</accession>
<evidence type="ECO:0000259" key="2">
    <source>
        <dbReference type="PROSITE" id="PS51462"/>
    </source>
</evidence>
<dbReference type="Pfam" id="PF00293">
    <property type="entry name" value="NUDIX"/>
    <property type="match status" value="1"/>
</dbReference>
<feature type="domain" description="Nudix hydrolase" evidence="2">
    <location>
        <begin position="4"/>
        <end position="131"/>
    </location>
</feature>
<name>A0ABU7L376_9NOCA</name>
<dbReference type="SUPFAM" id="SSF55811">
    <property type="entry name" value="Nudix"/>
    <property type="match status" value="1"/>
</dbReference>
<keyword evidence="1" id="KW-0378">Hydrolase</keyword>
<reference evidence="3 4" key="1">
    <citation type="submission" date="2023-07" db="EMBL/GenBank/DDBJ databases">
        <authorList>
            <person name="Girao M."/>
            <person name="Carvalho M.F."/>
        </authorList>
    </citation>
    <scope>NUCLEOTIDE SEQUENCE [LARGE SCALE GENOMIC DNA]</scope>
    <source>
        <strain evidence="3 4">YIM65754</strain>
    </source>
</reference>
<sequence>MPTPRRRVAAYVIRHRAGPELLVFDHLDIPDAGTQIPAGGIRADEDPHTAVLREVTEETGLDLCPVIGAVGIDHRPHPITGQPRHTHVLHLHAPEDDHDSWIHTVRGTDTDAGLQFACRFVSLPLSGSLADEQDLFLGRLDPDWTTLTRR</sequence>
<evidence type="ECO:0000313" key="3">
    <source>
        <dbReference type="EMBL" id="MEE2055997.1"/>
    </source>
</evidence>
<dbReference type="RefSeq" id="WP_330131316.1">
    <property type="nucleotide sequence ID" value="NZ_JAUTXY010000001.1"/>
</dbReference>
<keyword evidence="4" id="KW-1185">Reference proteome</keyword>